<sequence>MLLRVRGTDHAMSPCVKASSLLMREASAVWHSTARHSPFSDRDGCLSSPVMASVMNGLHCQGKKGKEGPGSPPRINMYAQEDLLRILKTLI</sequence>
<proteinExistence type="predicted"/>
<evidence type="ECO:0000313" key="2">
    <source>
        <dbReference type="Proteomes" id="UP001057452"/>
    </source>
</evidence>
<accession>A0ACB9VY50</accession>
<dbReference type="EMBL" id="CM043799">
    <property type="protein sequence ID" value="KAI4804792.1"/>
    <property type="molecule type" value="Genomic_DNA"/>
</dbReference>
<keyword evidence="2" id="KW-1185">Reference proteome</keyword>
<protein>
    <submittedName>
        <fullName evidence="1">Uncharacterized protein</fullName>
    </submittedName>
</protein>
<organism evidence="1 2">
    <name type="scientific">Chaenocephalus aceratus</name>
    <name type="common">Blackfin icefish</name>
    <name type="synonym">Chaenichthys aceratus</name>
    <dbReference type="NCBI Taxonomy" id="36190"/>
    <lineage>
        <taxon>Eukaryota</taxon>
        <taxon>Metazoa</taxon>
        <taxon>Chordata</taxon>
        <taxon>Craniata</taxon>
        <taxon>Vertebrata</taxon>
        <taxon>Euteleostomi</taxon>
        <taxon>Actinopterygii</taxon>
        <taxon>Neopterygii</taxon>
        <taxon>Teleostei</taxon>
        <taxon>Neoteleostei</taxon>
        <taxon>Acanthomorphata</taxon>
        <taxon>Eupercaria</taxon>
        <taxon>Perciformes</taxon>
        <taxon>Notothenioidei</taxon>
        <taxon>Channichthyidae</taxon>
        <taxon>Chaenocephalus</taxon>
    </lineage>
</organism>
<reference evidence="1" key="1">
    <citation type="submission" date="2022-05" db="EMBL/GenBank/DDBJ databases">
        <title>Chromosome-level genome of Chaenocephalus aceratus.</title>
        <authorList>
            <person name="Park H."/>
        </authorList>
    </citation>
    <scope>NUCLEOTIDE SEQUENCE</scope>
    <source>
        <strain evidence="1">KU_202001</strain>
    </source>
</reference>
<name>A0ACB9VY50_CHAAC</name>
<evidence type="ECO:0000313" key="1">
    <source>
        <dbReference type="EMBL" id="KAI4804792.1"/>
    </source>
</evidence>
<comment type="caution">
    <text evidence="1">The sequence shown here is derived from an EMBL/GenBank/DDBJ whole genome shotgun (WGS) entry which is preliminary data.</text>
</comment>
<dbReference type="Proteomes" id="UP001057452">
    <property type="component" value="Chromosome 15"/>
</dbReference>
<gene>
    <name evidence="1" type="ORF">KUCAC02_026407</name>
</gene>